<accession>A0A182SQL7</accession>
<feature type="transmembrane region" description="Helical" evidence="1">
    <location>
        <begin position="21"/>
        <end position="44"/>
    </location>
</feature>
<reference evidence="3" key="1">
    <citation type="submission" date="2013-09" db="EMBL/GenBank/DDBJ databases">
        <title>The Genome Sequence of Anopheles maculatus species B.</title>
        <authorList>
            <consortium name="The Broad Institute Genomics Platform"/>
            <person name="Neafsey D.E."/>
            <person name="Besansky N."/>
            <person name="Howell P."/>
            <person name="Walton C."/>
            <person name="Young S.K."/>
            <person name="Zeng Q."/>
            <person name="Gargeya S."/>
            <person name="Fitzgerald M."/>
            <person name="Haas B."/>
            <person name="Abouelleil A."/>
            <person name="Allen A.W."/>
            <person name="Alvarado L."/>
            <person name="Arachchi H.M."/>
            <person name="Berlin A.M."/>
            <person name="Chapman S.B."/>
            <person name="Gainer-Dewar J."/>
            <person name="Goldberg J."/>
            <person name="Griggs A."/>
            <person name="Gujja S."/>
            <person name="Hansen M."/>
            <person name="Howarth C."/>
            <person name="Imamovic A."/>
            <person name="Ireland A."/>
            <person name="Larimer J."/>
            <person name="McCowan C."/>
            <person name="Murphy C."/>
            <person name="Pearson M."/>
            <person name="Poon T.W."/>
            <person name="Priest M."/>
            <person name="Roberts A."/>
            <person name="Saif S."/>
            <person name="Shea T."/>
            <person name="Sisk P."/>
            <person name="Sykes S."/>
            <person name="Wortman J."/>
            <person name="Nusbaum C."/>
            <person name="Birren B."/>
        </authorList>
    </citation>
    <scope>NUCLEOTIDE SEQUENCE [LARGE SCALE GENOMIC DNA]</scope>
    <source>
        <strain evidence="3">maculatus3</strain>
    </source>
</reference>
<dbReference type="Proteomes" id="UP000075901">
    <property type="component" value="Unassembled WGS sequence"/>
</dbReference>
<dbReference type="EnsemblMetazoa" id="AMAM011448-RA">
    <property type="protein sequence ID" value="AMAM011448-PA"/>
    <property type="gene ID" value="AMAM011448"/>
</dbReference>
<feature type="transmembrane region" description="Helical" evidence="1">
    <location>
        <begin position="92"/>
        <end position="112"/>
    </location>
</feature>
<name>A0A182SQL7_9DIPT</name>
<feature type="transmembrane region" description="Helical" evidence="1">
    <location>
        <begin position="64"/>
        <end position="85"/>
    </location>
</feature>
<keyword evidence="1" id="KW-0472">Membrane</keyword>
<keyword evidence="3" id="KW-1185">Reference proteome</keyword>
<dbReference type="VEuPathDB" id="VectorBase:AMAM011448"/>
<keyword evidence="1" id="KW-0812">Transmembrane</keyword>
<proteinExistence type="predicted"/>
<evidence type="ECO:0000313" key="3">
    <source>
        <dbReference type="Proteomes" id="UP000075901"/>
    </source>
</evidence>
<sequence length="119" mass="13722">KVSTFFRALSQKIHGHREIAQVISLCVVITVICLSYYKLTLIFYLSLYDEYPLVRPSSCKESKIINILLLLTLLALLTCAVHQFIKILFKILLLIVILVLYVTSIIVLALIFDRHCEPW</sequence>
<evidence type="ECO:0000313" key="2">
    <source>
        <dbReference type="EnsemblMetazoa" id="AMAM011448-PA"/>
    </source>
</evidence>
<protein>
    <submittedName>
        <fullName evidence="2">Uncharacterized protein</fullName>
    </submittedName>
</protein>
<evidence type="ECO:0000256" key="1">
    <source>
        <dbReference type="SAM" id="Phobius"/>
    </source>
</evidence>
<keyword evidence="1" id="KW-1133">Transmembrane helix</keyword>
<organism evidence="2 3">
    <name type="scientific">Anopheles maculatus</name>
    <dbReference type="NCBI Taxonomy" id="74869"/>
    <lineage>
        <taxon>Eukaryota</taxon>
        <taxon>Metazoa</taxon>
        <taxon>Ecdysozoa</taxon>
        <taxon>Arthropoda</taxon>
        <taxon>Hexapoda</taxon>
        <taxon>Insecta</taxon>
        <taxon>Pterygota</taxon>
        <taxon>Neoptera</taxon>
        <taxon>Endopterygota</taxon>
        <taxon>Diptera</taxon>
        <taxon>Nematocera</taxon>
        <taxon>Culicoidea</taxon>
        <taxon>Culicidae</taxon>
        <taxon>Anophelinae</taxon>
        <taxon>Anopheles</taxon>
        <taxon>Anopheles maculatus group</taxon>
    </lineage>
</organism>
<dbReference type="AlphaFoldDB" id="A0A182SQL7"/>
<reference evidence="2" key="2">
    <citation type="submission" date="2020-05" db="UniProtKB">
        <authorList>
            <consortium name="EnsemblMetazoa"/>
        </authorList>
    </citation>
    <scope>IDENTIFICATION</scope>
    <source>
        <strain evidence="2">maculatus3</strain>
    </source>
</reference>